<feature type="non-terminal residue" evidence="2">
    <location>
        <position position="101"/>
    </location>
</feature>
<dbReference type="AlphaFoldDB" id="A0A4R5A025"/>
<dbReference type="PROSITE" id="PS51318">
    <property type="entry name" value="TAT"/>
    <property type="match status" value="1"/>
</dbReference>
<dbReference type="InterPro" id="IPR025442">
    <property type="entry name" value="DUF4185"/>
</dbReference>
<dbReference type="EMBL" id="SMKX01000004">
    <property type="protein sequence ID" value="TDD62812.1"/>
    <property type="molecule type" value="Genomic_DNA"/>
</dbReference>
<evidence type="ECO:0000313" key="3">
    <source>
        <dbReference type="Proteomes" id="UP000295124"/>
    </source>
</evidence>
<accession>A0A4R5A025</accession>
<comment type="caution">
    <text evidence="2">The sequence shown here is derived from an EMBL/GenBank/DDBJ whole genome shotgun (WGS) entry which is preliminary data.</text>
</comment>
<dbReference type="InterPro" id="IPR006311">
    <property type="entry name" value="TAT_signal"/>
</dbReference>
<reference evidence="2 3" key="1">
    <citation type="submission" date="2019-03" db="EMBL/GenBank/DDBJ databases">
        <title>Draft genome sequences of novel Actinobacteria.</title>
        <authorList>
            <person name="Sahin N."/>
            <person name="Ay H."/>
            <person name="Saygin H."/>
        </authorList>
    </citation>
    <scope>NUCLEOTIDE SEQUENCE [LARGE SCALE GENOMIC DNA]</scope>
    <source>
        <strain evidence="2 3">JCM 13523</strain>
    </source>
</reference>
<gene>
    <name evidence="2" type="ORF">E1263_02040</name>
</gene>
<evidence type="ECO:0000259" key="1">
    <source>
        <dbReference type="Pfam" id="PF13810"/>
    </source>
</evidence>
<dbReference type="Proteomes" id="UP000295124">
    <property type="component" value="Unassembled WGS sequence"/>
</dbReference>
<sequence>MELSRRTVLRAAADVGAAAMVPGTAFAGTQALTVNKVKDLTGPGLTDRFRMAGTDLGIPARAPDGRMVFVFGDTFEEARVGGGWWRSPVALWSNTTNLAGG</sequence>
<organism evidence="2 3">
    <name type="scientific">Kribbella antibiotica</name>
    <dbReference type="NCBI Taxonomy" id="190195"/>
    <lineage>
        <taxon>Bacteria</taxon>
        <taxon>Bacillati</taxon>
        <taxon>Actinomycetota</taxon>
        <taxon>Actinomycetes</taxon>
        <taxon>Propionibacteriales</taxon>
        <taxon>Kribbellaceae</taxon>
        <taxon>Kribbella</taxon>
    </lineage>
</organism>
<evidence type="ECO:0000313" key="2">
    <source>
        <dbReference type="EMBL" id="TDD62812.1"/>
    </source>
</evidence>
<keyword evidence="3" id="KW-1185">Reference proteome</keyword>
<feature type="domain" description="DUF4185" evidence="1">
    <location>
        <begin position="43"/>
        <end position="101"/>
    </location>
</feature>
<dbReference type="Pfam" id="PF13810">
    <property type="entry name" value="DUF4185"/>
    <property type="match status" value="1"/>
</dbReference>
<dbReference type="RefSeq" id="WP_132164708.1">
    <property type="nucleotide sequence ID" value="NZ_SMKX01000004.1"/>
</dbReference>
<name>A0A4R5A025_9ACTN</name>
<protein>
    <submittedName>
        <fullName evidence="2">DUF4185 domain-containing protein</fullName>
    </submittedName>
</protein>
<proteinExistence type="predicted"/>
<dbReference type="OrthoDB" id="284233at2"/>